<gene>
    <name evidence="8" type="primary">glyQS</name>
    <name evidence="10" type="ORF">HMPREF9726_01453</name>
</gene>
<dbReference type="NCBIfam" id="NF003211">
    <property type="entry name" value="PRK04173.1"/>
    <property type="match status" value="1"/>
</dbReference>
<dbReference type="EC" id="6.1.1.14" evidence="8"/>
<dbReference type="InterPro" id="IPR002315">
    <property type="entry name" value="tRNA-synt_gly"/>
</dbReference>
<dbReference type="InterPro" id="IPR033731">
    <property type="entry name" value="GlyRS-like_core"/>
</dbReference>
<feature type="binding site" evidence="8">
    <location>
        <begin position="308"/>
        <end position="312"/>
    </location>
    <ligand>
        <name>substrate</name>
    </ligand>
</feature>
<comment type="caution">
    <text evidence="10">The sequence shown here is derived from an EMBL/GenBank/DDBJ whole genome shotgun (WGS) entry which is preliminary data.</text>
</comment>
<comment type="similarity">
    <text evidence="1 8">Belongs to the class-II aminoacyl-tRNA synthetase family.</text>
</comment>
<evidence type="ECO:0000256" key="5">
    <source>
        <dbReference type="ARBA" id="ARBA00022840"/>
    </source>
</evidence>
<dbReference type="InterPro" id="IPR004154">
    <property type="entry name" value="Anticodon-bd"/>
</dbReference>
<evidence type="ECO:0000256" key="4">
    <source>
        <dbReference type="ARBA" id="ARBA00022741"/>
    </source>
</evidence>
<dbReference type="PROSITE" id="PS50862">
    <property type="entry name" value="AA_TRNA_LIGASE_II"/>
    <property type="match status" value="1"/>
</dbReference>
<feature type="binding site" evidence="8">
    <location>
        <position position="151"/>
    </location>
    <ligand>
        <name>substrate</name>
    </ligand>
</feature>
<dbReference type="GO" id="GO:0004820">
    <property type="term" value="F:glycine-tRNA ligase activity"/>
    <property type="evidence" value="ECO:0007669"/>
    <property type="project" value="UniProtKB-UniRule"/>
</dbReference>
<keyword evidence="7 8" id="KW-0030">Aminoacyl-tRNA synthetase</keyword>
<dbReference type="SUPFAM" id="SSF55681">
    <property type="entry name" value="Class II aaRS and biotin synthetases"/>
    <property type="match status" value="1"/>
</dbReference>
<feature type="binding site" evidence="8">
    <location>
        <begin position="198"/>
        <end position="202"/>
    </location>
    <ligand>
        <name>substrate</name>
    </ligand>
</feature>
<evidence type="ECO:0000259" key="9">
    <source>
        <dbReference type="PROSITE" id="PS50862"/>
    </source>
</evidence>
<dbReference type="PANTHER" id="PTHR10745">
    <property type="entry name" value="GLYCYL-TRNA SYNTHETASE/DNA POLYMERASE SUBUNIT GAMMA-2"/>
    <property type="match status" value="1"/>
</dbReference>
<comment type="function">
    <text evidence="8">Catalyzes the attachment of glycine to tRNA(Gly).</text>
</comment>
<comment type="catalytic activity">
    <reaction evidence="8">
        <text>tRNA(Gly) + glycine + ATP = glycyl-tRNA(Gly) + AMP + diphosphate</text>
        <dbReference type="Rhea" id="RHEA:16013"/>
        <dbReference type="Rhea" id="RHEA-COMP:9664"/>
        <dbReference type="Rhea" id="RHEA-COMP:9683"/>
        <dbReference type="ChEBI" id="CHEBI:30616"/>
        <dbReference type="ChEBI" id="CHEBI:33019"/>
        <dbReference type="ChEBI" id="CHEBI:57305"/>
        <dbReference type="ChEBI" id="CHEBI:78442"/>
        <dbReference type="ChEBI" id="CHEBI:78522"/>
        <dbReference type="ChEBI" id="CHEBI:456215"/>
        <dbReference type="EC" id="6.1.1.14"/>
    </reaction>
</comment>
<dbReference type="SMR" id="A0A0E2E3L5"/>
<dbReference type="GO" id="GO:0005524">
    <property type="term" value="F:ATP binding"/>
    <property type="evidence" value="ECO:0007669"/>
    <property type="project" value="UniProtKB-UniRule"/>
</dbReference>
<evidence type="ECO:0000256" key="7">
    <source>
        <dbReference type="ARBA" id="ARBA00023146"/>
    </source>
</evidence>
<evidence type="ECO:0000313" key="10">
    <source>
        <dbReference type="EMBL" id="EMB33092.1"/>
    </source>
</evidence>
<dbReference type="InterPro" id="IPR006195">
    <property type="entry name" value="aa-tRNA-synth_II"/>
</dbReference>
<dbReference type="Gene3D" id="3.30.930.10">
    <property type="entry name" value="Bira Bifunctional Protein, Domain 2"/>
    <property type="match status" value="1"/>
</dbReference>
<comment type="subunit">
    <text evidence="8">Homodimer.</text>
</comment>
<reference evidence="10" key="1">
    <citation type="submission" date="2012-01" db="EMBL/GenBank/DDBJ databases">
        <title>The Genome Sequence of Treponema denticola H-22.</title>
        <authorList>
            <consortium name="The Broad Institute Genome Sequencing Platform"/>
            <person name="Earl A."/>
            <person name="Ward D."/>
            <person name="Feldgarden M."/>
            <person name="Gevers D."/>
            <person name="Blanton J.M."/>
            <person name="Fenno C.J."/>
            <person name="Baranova O.V."/>
            <person name="Mathney J."/>
            <person name="Dewhirst F.E."/>
            <person name="Izard J."/>
            <person name="Young S.K."/>
            <person name="Zeng Q."/>
            <person name="Gargeya S."/>
            <person name="Fitzgerald M."/>
            <person name="Haas B."/>
            <person name="Abouelleil A."/>
            <person name="Alvarado L."/>
            <person name="Arachchi H.M."/>
            <person name="Berlin A."/>
            <person name="Chapman S.B."/>
            <person name="Gearin G."/>
            <person name="Goldberg J."/>
            <person name="Griggs A."/>
            <person name="Gujja S."/>
            <person name="Hansen M."/>
            <person name="Heiman D."/>
            <person name="Howarth C."/>
            <person name="Larimer J."/>
            <person name="Lui A."/>
            <person name="MacDonald P.J.P."/>
            <person name="McCowen C."/>
            <person name="Montmayeur A."/>
            <person name="Murphy C."/>
            <person name="Neiman D."/>
            <person name="Pearson M."/>
            <person name="Priest M."/>
            <person name="Roberts A."/>
            <person name="Saif S."/>
            <person name="Shea T."/>
            <person name="Sisk P."/>
            <person name="Stolte C."/>
            <person name="Sykes S."/>
            <person name="Wortman J."/>
            <person name="Nusbaum C."/>
            <person name="Birren B."/>
        </authorList>
    </citation>
    <scope>NUCLEOTIDE SEQUENCE [LARGE SCALE GENOMIC DNA]</scope>
    <source>
        <strain evidence="10">H-22</strain>
    </source>
</reference>
<dbReference type="FunFam" id="3.40.50.800:FF:000002">
    <property type="entry name" value="Glycine--tRNA ligase"/>
    <property type="match status" value="1"/>
</dbReference>
<keyword evidence="4 8" id="KW-0547">Nucleotide-binding</keyword>
<organism evidence="10">
    <name type="scientific">Treponema denticola H-22</name>
    <dbReference type="NCBI Taxonomy" id="999432"/>
    <lineage>
        <taxon>Bacteria</taxon>
        <taxon>Pseudomonadati</taxon>
        <taxon>Spirochaetota</taxon>
        <taxon>Spirochaetia</taxon>
        <taxon>Spirochaetales</taxon>
        <taxon>Treponemataceae</taxon>
        <taxon>Treponema</taxon>
    </lineage>
</organism>
<feature type="binding site" evidence="8">
    <location>
        <begin position="312"/>
        <end position="315"/>
    </location>
    <ligand>
        <name>ATP</name>
        <dbReference type="ChEBI" id="CHEBI:30616"/>
    </ligand>
</feature>
<dbReference type="CDD" id="cd00858">
    <property type="entry name" value="GlyRS_anticodon"/>
    <property type="match status" value="1"/>
</dbReference>
<keyword evidence="5 8" id="KW-0067">ATP-binding</keyword>
<dbReference type="HOGENOM" id="CLU_015515_2_1_12"/>
<dbReference type="SUPFAM" id="SSF52954">
    <property type="entry name" value="Class II aaRS ABD-related"/>
    <property type="match status" value="1"/>
</dbReference>
<dbReference type="Pfam" id="PF03129">
    <property type="entry name" value="HGTP_anticodon"/>
    <property type="match status" value="1"/>
</dbReference>
<keyword evidence="2 8" id="KW-0963">Cytoplasm</keyword>
<feature type="binding site" evidence="8">
    <location>
        <begin position="193"/>
        <end position="198"/>
    </location>
    <ligand>
        <name>ATP</name>
        <dbReference type="ChEBI" id="CHEBI:30616"/>
    </ligand>
</feature>
<name>A0A0E2E3L5_TREDN</name>
<feature type="binding site" evidence="8">
    <location>
        <begin position="267"/>
        <end position="268"/>
    </location>
    <ligand>
        <name>ATP</name>
        <dbReference type="ChEBI" id="CHEBI:30616"/>
    </ligand>
</feature>
<dbReference type="HAMAP" id="MF_00253_B">
    <property type="entry name" value="Gly_tRNA_synth_B"/>
    <property type="match status" value="1"/>
</dbReference>
<dbReference type="PRINTS" id="PR01043">
    <property type="entry name" value="TRNASYNTHGLY"/>
</dbReference>
<dbReference type="FunFam" id="3.30.930.10:FF:000014">
    <property type="entry name" value="Glycine--tRNA ligase"/>
    <property type="match status" value="1"/>
</dbReference>
<dbReference type="Proteomes" id="UP000011705">
    <property type="component" value="Chromosome"/>
</dbReference>
<dbReference type="RefSeq" id="WP_002684564.1">
    <property type="nucleotide sequence ID" value="NZ_CM001795.1"/>
</dbReference>
<dbReference type="GO" id="GO:0006426">
    <property type="term" value="P:glycyl-tRNA aminoacylation"/>
    <property type="evidence" value="ECO:0007669"/>
    <property type="project" value="UniProtKB-UniRule"/>
</dbReference>
<dbReference type="EMBL" id="AGDV01000012">
    <property type="protein sequence ID" value="EMB33092.1"/>
    <property type="molecule type" value="Genomic_DNA"/>
</dbReference>
<protein>
    <recommendedName>
        <fullName evidence="8">Glycine--tRNA ligase</fullName>
        <ecNumber evidence="8">6.1.1.14</ecNumber>
    </recommendedName>
    <alternativeName>
        <fullName evidence="8">Glycyl-tRNA synthetase</fullName>
        <shortName evidence="8">GlyRS</shortName>
    </alternativeName>
</protein>
<dbReference type="InterPro" id="IPR022961">
    <property type="entry name" value="Gly_tRNA_ligase_bac"/>
</dbReference>
<feature type="domain" description="Aminoacyl-transfer RNA synthetases class-II family profile" evidence="9">
    <location>
        <begin position="9"/>
        <end position="347"/>
    </location>
</feature>
<dbReference type="InterPro" id="IPR036621">
    <property type="entry name" value="Anticodon-bd_dom_sf"/>
</dbReference>
<dbReference type="NCBIfam" id="TIGR00389">
    <property type="entry name" value="glyS_dimeric"/>
    <property type="match status" value="1"/>
</dbReference>
<comment type="subcellular location">
    <subcellularLocation>
        <location evidence="8">Cytoplasm</location>
    </subcellularLocation>
</comment>
<dbReference type="Pfam" id="PF00587">
    <property type="entry name" value="tRNA-synt_2b"/>
    <property type="match status" value="1"/>
</dbReference>
<dbReference type="InterPro" id="IPR027031">
    <property type="entry name" value="Gly-tRNA_synthase/POLG2"/>
</dbReference>
<dbReference type="GeneID" id="2741635"/>
<feature type="binding site" evidence="8">
    <location>
        <begin position="183"/>
        <end position="185"/>
    </location>
    <ligand>
        <name>ATP</name>
        <dbReference type="ChEBI" id="CHEBI:30616"/>
    </ligand>
</feature>
<evidence type="ECO:0000256" key="2">
    <source>
        <dbReference type="ARBA" id="ARBA00022490"/>
    </source>
</evidence>
<accession>A0A0E2E3L5</accession>
<dbReference type="Gene3D" id="3.40.50.800">
    <property type="entry name" value="Anticodon-binding domain"/>
    <property type="match status" value="1"/>
</dbReference>
<dbReference type="GO" id="GO:0070062">
    <property type="term" value="C:extracellular exosome"/>
    <property type="evidence" value="ECO:0007669"/>
    <property type="project" value="UniProtKB-ARBA"/>
</dbReference>
<dbReference type="AlphaFoldDB" id="A0A0E2E3L5"/>
<dbReference type="GO" id="GO:1990742">
    <property type="term" value="C:microvesicle"/>
    <property type="evidence" value="ECO:0007669"/>
    <property type="project" value="UniProtKB-ARBA"/>
</dbReference>
<keyword evidence="6 8" id="KW-0648">Protein biosynthesis</keyword>
<evidence type="ECO:0000256" key="1">
    <source>
        <dbReference type="ARBA" id="ARBA00008226"/>
    </source>
</evidence>
<dbReference type="GO" id="GO:0004081">
    <property type="term" value="F:bis(5'-nucleosyl)-tetraphosphatase (asymmetrical) activity"/>
    <property type="evidence" value="ECO:0007669"/>
    <property type="project" value="UniProtKB-ARBA"/>
</dbReference>
<proteinExistence type="inferred from homology"/>
<dbReference type="InterPro" id="IPR002314">
    <property type="entry name" value="aa-tRNA-synt_IIb"/>
</dbReference>
<evidence type="ECO:0000256" key="6">
    <source>
        <dbReference type="ARBA" id="ARBA00022917"/>
    </source>
</evidence>
<dbReference type="PATRIC" id="fig|999432.5.peg.1507"/>
<dbReference type="CDD" id="cd00774">
    <property type="entry name" value="GlyRS-like_core"/>
    <property type="match status" value="1"/>
</dbReference>
<dbReference type="GO" id="GO:0005737">
    <property type="term" value="C:cytoplasm"/>
    <property type="evidence" value="ECO:0007669"/>
    <property type="project" value="UniProtKB-SubCell"/>
</dbReference>
<evidence type="ECO:0000256" key="8">
    <source>
        <dbReference type="HAMAP-Rule" id="MF_00253"/>
    </source>
</evidence>
<sequence>MEDHKISMEKIVSLCKRRGFVFQSSEIYGGQNGAWDYGPLGIELKNNVSRAWWKEMTQLHDNIVGLDAAILMHPRTWEASGHVENFTDPLVDCKKCKSRFRADHLPPENLEKRVCPDCGGELTDTRKFNLMFKTHIGPTDDNSSVIYLRPETAQGIYVNYKNIIQSNRMKIPFGIAQIGKAFRNEIVTKNFIFRTCEFEQMEMQFFVKPGTDDEWFDYWKKQRWAFYEKYGVRTNKLQWHQHGKDELAHYAKDAYDIEYEFPMGFKELEGVHNRTNYDLTRHTEYSGKDMQYIDQDNGNEKYIPYIIETSAGLTRNVLMFICDAYDEEKVADKGNDDDWRTVLRFHPNIAPITVAVLPLMKKDGLAELAEEIRNELKEEFKTDYDQSGAIGKRYRRQDEVGTPFCVTVDYDSKEDNTVTLRFRDSMEQVRIPRTELISRIKTEIKNYKRAH</sequence>
<feature type="binding site" evidence="8">
    <location>
        <position position="101"/>
    </location>
    <ligand>
        <name>substrate</name>
    </ligand>
</feature>
<dbReference type="InterPro" id="IPR045864">
    <property type="entry name" value="aa-tRNA-synth_II/BPL/LPL"/>
</dbReference>
<evidence type="ECO:0000256" key="3">
    <source>
        <dbReference type="ARBA" id="ARBA00022598"/>
    </source>
</evidence>
<dbReference type="PANTHER" id="PTHR10745:SF8">
    <property type="entry name" value="DNA POLYMERASE SUBUNIT GAMMA-2, MITOCHONDRIAL"/>
    <property type="match status" value="1"/>
</dbReference>
<keyword evidence="3 8" id="KW-0436">Ligase</keyword>
<dbReference type="GO" id="GO:0015966">
    <property type="term" value="P:diadenosine tetraphosphate biosynthetic process"/>
    <property type="evidence" value="ECO:0007669"/>
    <property type="project" value="UniProtKB-ARBA"/>
</dbReference>